<evidence type="ECO:0000313" key="3">
    <source>
        <dbReference type="EMBL" id="WHS17246.1"/>
    </source>
</evidence>
<accession>A0ABD7YUC7</accession>
<organism evidence="3 4">
    <name type="scientific">Ligilactobacillus salivarius</name>
    <dbReference type="NCBI Taxonomy" id="1624"/>
    <lineage>
        <taxon>Bacteria</taxon>
        <taxon>Bacillati</taxon>
        <taxon>Bacillota</taxon>
        <taxon>Bacilli</taxon>
        <taxon>Lactobacillales</taxon>
        <taxon>Lactobacillaceae</taxon>
        <taxon>Ligilactobacillus</taxon>
    </lineage>
</organism>
<dbReference type="GO" id="GO:0003677">
    <property type="term" value="F:DNA binding"/>
    <property type="evidence" value="ECO:0007669"/>
    <property type="project" value="UniProtKB-KW"/>
</dbReference>
<dbReference type="Gene3D" id="1.10.287.1080">
    <property type="entry name" value="MazG-like"/>
    <property type="match status" value="1"/>
</dbReference>
<dbReference type="SUPFAM" id="SSF101386">
    <property type="entry name" value="all-alpha NTP pyrophosphatases"/>
    <property type="match status" value="1"/>
</dbReference>
<dbReference type="InterPro" id="IPR004518">
    <property type="entry name" value="MazG-like_dom"/>
</dbReference>
<name>A0ABD7YUC7_9LACO</name>
<dbReference type="EMBL" id="CP114509">
    <property type="protein sequence ID" value="WHS17246.1"/>
    <property type="molecule type" value="Genomic_DNA"/>
</dbReference>
<dbReference type="PANTHER" id="PTHR46558">
    <property type="entry name" value="TRACRIPTIONAL REGULATORY PROTEIN-RELATED-RELATED"/>
    <property type="match status" value="1"/>
</dbReference>
<dbReference type="CDD" id="cd11540">
    <property type="entry name" value="NTP-PPase_u3"/>
    <property type="match status" value="1"/>
</dbReference>
<dbReference type="CDD" id="cd00093">
    <property type="entry name" value="HTH_XRE"/>
    <property type="match status" value="1"/>
</dbReference>
<dbReference type="Pfam" id="PF03819">
    <property type="entry name" value="MazG"/>
    <property type="match status" value="1"/>
</dbReference>
<dbReference type="Pfam" id="PF01381">
    <property type="entry name" value="HTH_3"/>
    <property type="match status" value="1"/>
</dbReference>
<dbReference type="AlphaFoldDB" id="A0ABD7YUC7"/>
<dbReference type="InterPro" id="IPR010982">
    <property type="entry name" value="Lambda_DNA-bd_dom_sf"/>
</dbReference>
<protein>
    <submittedName>
        <fullName evidence="3">Helix-turn-helix domain-containing protein</fullName>
    </submittedName>
</protein>
<evidence type="ECO:0000259" key="2">
    <source>
        <dbReference type="PROSITE" id="PS50943"/>
    </source>
</evidence>
<keyword evidence="1" id="KW-0238">DNA-binding</keyword>
<feature type="domain" description="HTH cro/C1-type" evidence="2">
    <location>
        <begin position="4"/>
        <end position="58"/>
    </location>
</feature>
<dbReference type="PANTHER" id="PTHR46558:SF11">
    <property type="entry name" value="HTH-TYPE TRANSCRIPTIONAL REGULATOR XRE"/>
    <property type="match status" value="1"/>
</dbReference>
<dbReference type="PROSITE" id="PS50943">
    <property type="entry name" value="HTH_CROC1"/>
    <property type="match status" value="1"/>
</dbReference>
<dbReference type="SUPFAM" id="SSF47413">
    <property type="entry name" value="lambda repressor-like DNA-binding domains"/>
    <property type="match status" value="1"/>
</dbReference>
<sequence length="180" mass="20674">MNRLRILRKNRRLTLKEVAYTVGIAENTLQKYETEKREPKKETWVKLADYYDVPVSYLMGLPDGLVQHINKTQAMTFEELHEAIIQWANDRNMIKQDRLTGLAQLAKVTEELGEISAGVNKNDKEKIEDSLGDILVTLIILAQDLNFDLLDCLNSAYNVIKDRKGKTINGVFVKETDLHK</sequence>
<gene>
    <name evidence="3" type="ORF">O2U02_07110</name>
</gene>
<dbReference type="InterPro" id="IPR001387">
    <property type="entry name" value="Cro/C1-type_HTH"/>
</dbReference>
<evidence type="ECO:0000256" key="1">
    <source>
        <dbReference type="ARBA" id="ARBA00023125"/>
    </source>
</evidence>
<reference evidence="3 4" key="1">
    <citation type="submission" date="2022-12" db="EMBL/GenBank/DDBJ databases">
        <title>Assessment of beneficial effects and identification of host adaptation-associated genes of Ligilactobacillus salivarius isolated from Meles meles.</title>
        <authorList>
            <person name="Wang Y."/>
        </authorList>
    </citation>
    <scope>NUCLEOTIDE SEQUENCE [LARGE SCALE GENOMIC DNA]</scope>
    <source>
        <strain evidence="3 4">S35</strain>
    </source>
</reference>
<dbReference type="RefSeq" id="WP_283473522.1">
    <property type="nucleotide sequence ID" value="NZ_CP114501.1"/>
</dbReference>
<proteinExistence type="predicted"/>
<dbReference type="Gene3D" id="1.10.260.40">
    <property type="entry name" value="lambda repressor-like DNA-binding domains"/>
    <property type="match status" value="1"/>
</dbReference>
<dbReference type="SMART" id="SM00530">
    <property type="entry name" value="HTH_XRE"/>
    <property type="match status" value="1"/>
</dbReference>
<dbReference type="Proteomes" id="UP001224533">
    <property type="component" value="Chromosome"/>
</dbReference>
<evidence type="ECO:0000313" key="4">
    <source>
        <dbReference type="Proteomes" id="UP001224533"/>
    </source>
</evidence>